<dbReference type="SMART" id="SM00248">
    <property type="entry name" value="ANK"/>
    <property type="match status" value="10"/>
</dbReference>
<dbReference type="Proteomes" id="UP000654913">
    <property type="component" value="Chromosome 2"/>
</dbReference>
<protein>
    <recommendedName>
        <fullName evidence="6">Ankyrin repeat-containing domain protein</fullName>
    </recommendedName>
</protein>
<dbReference type="InterPro" id="IPR002110">
    <property type="entry name" value="Ankyrin_rpt"/>
</dbReference>
<keyword evidence="1" id="KW-0677">Repeat</keyword>
<reference evidence="4" key="1">
    <citation type="submission" date="2021-01" db="EMBL/GenBank/DDBJ databases">
        <authorList>
            <consortium name="Aspergillus puulaauensis MK2 genome sequencing consortium"/>
            <person name="Kazuki M."/>
            <person name="Futagami T."/>
        </authorList>
    </citation>
    <scope>NUCLEOTIDE SEQUENCE</scope>
    <source>
        <strain evidence="4">MK2</strain>
    </source>
</reference>
<dbReference type="EMBL" id="AP024444">
    <property type="protein sequence ID" value="BCS20267.1"/>
    <property type="molecule type" value="Genomic_DNA"/>
</dbReference>
<dbReference type="Gene3D" id="1.25.40.20">
    <property type="entry name" value="Ankyrin repeat-containing domain"/>
    <property type="match status" value="3"/>
</dbReference>
<dbReference type="Pfam" id="PF13637">
    <property type="entry name" value="Ank_4"/>
    <property type="match status" value="1"/>
</dbReference>
<evidence type="ECO:0000256" key="1">
    <source>
        <dbReference type="ARBA" id="ARBA00022737"/>
    </source>
</evidence>
<feature type="repeat" description="ANK" evidence="3">
    <location>
        <begin position="309"/>
        <end position="341"/>
    </location>
</feature>
<dbReference type="InterPro" id="IPR036770">
    <property type="entry name" value="Ankyrin_rpt-contain_sf"/>
</dbReference>
<evidence type="ECO:0000313" key="4">
    <source>
        <dbReference type="EMBL" id="BCS20267.1"/>
    </source>
</evidence>
<evidence type="ECO:0000256" key="3">
    <source>
        <dbReference type="PROSITE-ProRule" id="PRU00023"/>
    </source>
</evidence>
<dbReference type="PROSITE" id="PS50088">
    <property type="entry name" value="ANK_REPEAT"/>
    <property type="match status" value="3"/>
</dbReference>
<keyword evidence="2 3" id="KW-0040">ANK repeat</keyword>
<dbReference type="AlphaFoldDB" id="A0A7R7XF47"/>
<feature type="repeat" description="ANK" evidence="3">
    <location>
        <begin position="449"/>
        <end position="481"/>
    </location>
</feature>
<dbReference type="PANTHER" id="PTHR24173">
    <property type="entry name" value="ANKYRIN REPEAT CONTAINING"/>
    <property type="match status" value="1"/>
</dbReference>
<evidence type="ECO:0000313" key="5">
    <source>
        <dbReference type="Proteomes" id="UP000654913"/>
    </source>
</evidence>
<dbReference type="OrthoDB" id="4772757at2759"/>
<evidence type="ECO:0008006" key="6">
    <source>
        <dbReference type="Google" id="ProtNLM"/>
    </source>
</evidence>
<dbReference type="RefSeq" id="XP_041552461.1">
    <property type="nucleotide sequence ID" value="XM_041699369.1"/>
</dbReference>
<evidence type="ECO:0000256" key="2">
    <source>
        <dbReference type="ARBA" id="ARBA00023043"/>
    </source>
</evidence>
<dbReference type="SUPFAM" id="SSF48403">
    <property type="entry name" value="Ankyrin repeat"/>
    <property type="match status" value="1"/>
</dbReference>
<organism evidence="4 5">
    <name type="scientific">Aspergillus puulaauensis</name>
    <dbReference type="NCBI Taxonomy" id="1220207"/>
    <lineage>
        <taxon>Eukaryota</taxon>
        <taxon>Fungi</taxon>
        <taxon>Dikarya</taxon>
        <taxon>Ascomycota</taxon>
        <taxon>Pezizomycotina</taxon>
        <taxon>Eurotiomycetes</taxon>
        <taxon>Eurotiomycetidae</taxon>
        <taxon>Eurotiales</taxon>
        <taxon>Aspergillaceae</taxon>
        <taxon>Aspergillus</taxon>
    </lineage>
</organism>
<dbReference type="Pfam" id="PF12796">
    <property type="entry name" value="Ank_2"/>
    <property type="match status" value="3"/>
</dbReference>
<name>A0A7R7XF47_9EURO</name>
<dbReference type="KEGG" id="apuu:APUU_20699A"/>
<gene>
    <name evidence="4" type="ORF">APUU_20699A</name>
</gene>
<dbReference type="GeneID" id="64970272"/>
<proteinExistence type="predicted"/>
<dbReference type="PROSITE" id="PS50297">
    <property type="entry name" value="ANK_REP_REGION"/>
    <property type="match status" value="3"/>
</dbReference>
<sequence length="520" mass="57410">MEKPQGSIHINGHGHPLFKKHRLPLMNYDLMDTIGPAVLIPGSQPRAVPEQQIRCKVPPRTNPSRRHPNIYTAPSSIWPCLSFAVFSLVYSPTAAMLLNFPNDILLLVADEVETESDLSSLTKTCRHLYGLVSDKLHRDNIRYHNSSAIFWGMRHSRFDTMQRMLDVGADIDSTEEGQTLLYHAACDGHAAMVKFLLERGASHQFRKDRLQTPLCAAAVAGHTDIVQILLDHEVLEENEATSTSTATALPPGKQDIFLLQLFTTDGPAVHRNGLQYSIPLFLAIACAHTTTAETLMANPRVDLNYRDSVGRTPLVWALSHGLHRIATLLLEHGADGNVIEPRTNQSPLLTAVCQKDERIVQLLLPHPTVDPNWTDVQGRNPLMEVLSPSAHVSLLRALLTRADLDVNYRGSQHQHSCTPLCIAIRRDDVAAVTLLLEHPGIDVNATGNDGRTPLSHAAELGRVEYIDLLLAHGADLGRIDRDGRTPISYAEEGDDVRAVEMLSVKKVGLDVADRHKVASF</sequence>
<dbReference type="PANTHER" id="PTHR24173:SF74">
    <property type="entry name" value="ANKYRIN REPEAT DOMAIN-CONTAINING PROTEIN 16"/>
    <property type="match status" value="1"/>
</dbReference>
<accession>A0A7R7XF47</accession>
<keyword evidence="5" id="KW-1185">Reference proteome</keyword>
<feature type="repeat" description="ANK" evidence="3">
    <location>
        <begin position="176"/>
        <end position="208"/>
    </location>
</feature>
<reference evidence="4" key="2">
    <citation type="submission" date="2021-02" db="EMBL/GenBank/DDBJ databases">
        <title>Aspergillus puulaauensis MK2 genome sequence.</title>
        <authorList>
            <person name="Futagami T."/>
            <person name="Mori K."/>
            <person name="Kadooka C."/>
            <person name="Tanaka T."/>
        </authorList>
    </citation>
    <scope>NUCLEOTIDE SEQUENCE</scope>
    <source>
        <strain evidence="4">MK2</strain>
    </source>
</reference>